<protein>
    <submittedName>
        <fullName evidence="2">Uncharacterized protein</fullName>
    </submittedName>
</protein>
<dbReference type="Proteomes" id="UP001281761">
    <property type="component" value="Unassembled WGS sequence"/>
</dbReference>
<proteinExistence type="predicted"/>
<feature type="region of interest" description="Disordered" evidence="1">
    <location>
        <begin position="242"/>
        <end position="261"/>
    </location>
</feature>
<gene>
    <name evidence="2" type="ORF">BLNAU_10389</name>
</gene>
<feature type="region of interest" description="Disordered" evidence="1">
    <location>
        <begin position="136"/>
        <end position="177"/>
    </location>
</feature>
<evidence type="ECO:0000313" key="2">
    <source>
        <dbReference type="EMBL" id="KAK2954733.1"/>
    </source>
</evidence>
<comment type="caution">
    <text evidence="2">The sequence shown here is derived from an EMBL/GenBank/DDBJ whole genome shotgun (WGS) entry which is preliminary data.</text>
</comment>
<dbReference type="Gene3D" id="2.130.10.10">
    <property type="entry name" value="YVTN repeat-like/Quinoprotein amine dehydrogenase"/>
    <property type="match status" value="1"/>
</dbReference>
<keyword evidence="3" id="KW-1185">Reference proteome</keyword>
<sequence length="619" mass="68247">MSLAPKKVAPATRASKPIHEVIRGLQEHLEEGAVWITKYKYESQRTKEFNQELSDFSALTAQSTETMNDSLSLVHDIYGRMNGLYSAHQMNRYCRTGNPITKEIVDAMKETHFNMSGDSPKQSLEAILEKNFECDETHKTTKQNPSHPKTDETSAKTDTNDHKQSESSGPQSTQSNDREIGKIGFHISSIVNLSTLGDLLLTTSEDGLSHVVSISGIDQFSPTIKSEPTKQLSVRTLQMFTNKPASSTPSSDPSPSPDPSYLIQQLTTTSLIIPLLHKDGDPSFIMVGTVTGKIHVFAYPPQPSISNSFRSPMYRFTITSHQAPIIALDYFIQILTQSQPPHPKQQSHPGRVQQPPPQRICGLILTASMDGTFHLWDFGEMQTATQSGNRDSPEDTIGNIEYQNCKIQPRFTFRSSTLGMIYTACIIRTDRLGVLLGGEMGLLYFVCVGNSTSSLSKDTPSATALVPKDTKPPGPLKARHPILKLLANPTHTEIDILTNFSVERIETLKTENGARRPVARGEWTLVNVHQAKENNDCFFVAMGSFRTLIAVGDNKGCTKVFNVLVAKKKEGSSEPTSIFGLQPTNLPSKPVTALTFHTKRPILMVGNEMGVISFLSMIG</sequence>
<dbReference type="EMBL" id="JARBJD010000075">
    <property type="protein sequence ID" value="KAK2954733.1"/>
    <property type="molecule type" value="Genomic_DNA"/>
</dbReference>
<dbReference type="InterPro" id="IPR015943">
    <property type="entry name" value="WD40/YVTN_repeat-like_dom_sf"/>
</dbReference>
<feature type="compositionally biased region" description="Basic and acidic residues" evidence="1">
    <location>
        <begin position="148"/>
        <end position="165"/>
    </location>
</feature>
<evidence type="ECO:0000256" key="1">
    <source>
        <dbReference type="SAM" id="MobiDB-lite"/>
    </source>
</evidence>
<accession>A0ABQ9XTC0</accession>
<evidence type="ECO:0000313" key="3">
    <source>
        <dbReference type="Proteomes" id="UP001281761"/>
    </source>
</evidence>
<name>A0ABQ9XTC0_9EUKA</name>
<reference evidence="2 3" key="1">
    <citation type="journal article" date="2022" name="bioRxiv">
        <title>Genomics of Preaxostyla Flagellates Illuminates Evolutionary Transitions and the Path Towards Mitochondrial Loss.</title>
        <authorList>
            <person name="Novak L.V.F."/>
            <person name="Treitli S.C."/>
            <person name="Pyrih J."/>
            <person name="Halakuc P."/>
            <person name="Pipaliya S.V."/>
            <person name="Vacek V."/>
            <person name="Brzon O."/>
            <person name="Soukal P."/>
            <person name="Eme L."/>
            <person name="Dacks J.B."/>
            <person name="Karnkowska A."/>
            <person name="Elias M."/>
            <person name="Hampl V."/>
        </authorList>
    </citation>
    <scope>NUCLEOTIDE SEQUENCE [LARGE SCALE GENOMIC DNA]</scope>
    <source>
        <strain evidence="2">NAU3</strain>
        <tissue evidence="2">Gut</tissue>
    </source>
</reference>
<dbReference type="InterPro" id="IPR036322">
    <property type="entry name" value="WD40_repeat_dom_sf"/>
</dbReference>
<feature type="compositionally biased region" description="Polar residues" evidence="1">
    <location>
        <begin position="166"/>
        <end position="175"/>
    </location>
</feature>
<organism evidence="2 3">
    <name type="scientific">Blattamonas nauphoetae</name>
    <dbReference type="NCBI Taxonomy" id="2049346"/>
    <lineage>
        <taxon>Eukaryota</taxon>
        <taxon>Metamonada</taxon>
        <taxon>Preaxostyla</taxon>
        <taxon>Oxymonadida</taxon>
        <taxon>Blattamonas</taxon>
    </lineage>
</organism>
<dbReference type="SUPFAM" id="SSF50978">
    <property type="entry name" value="WD40 repeat-like"/>
    <property type="match status" value="1"/>
</dbReference>